<name>A0A6N3CV94_9FIRM</name>
<dbReference type="PROSITE" id="PS50943">
    <property type="entry name" value="HTH_CROC1"/>
    <property type="match status" value="1"/>
</dbReference>
<keyword evidence="2" id="KW-0472">Membrane</keyword>
<evidence type="ECO:0000256" key="2">
    <source>
        <dbReference type="SAM" id="Phobius"/>
    </source>
</evidence>
<reference evidence="4" key="1">
    <citation type="submission" date="2019-11" db="EMBL/GenBank/DDBJ databases">
        <authorList>
            <person name="Feng L."/>
        </authorList>
    </citation>
    <scope>NUCLEOTIDE SEQUENCE</scope>
    <source>
        <strain evidence="4">CramosumLFYP8</strain>
    </source>
</reference>
<dbReference type="PANTHER" id="PTHR46558">
    <property type="entry name" value="TRACRIPTIONAL REGULATORY PROTEIN-RELATED-RELATED"/>
    <property type="match status" value="1"/>
</dbReference>
<evidence type="ECO:0000259" key="3">
    <source>
        <dbReference type="PROSITE" id="PS50943"/>
    </source>
</evidence>
<dbReference type="Pfam" id="PF01381">
    <property type="entry name" value="HTH_3"/>
    <property type="match status" value="1"/>
</dbReference>
<protein>
    <submittedName>
        <fullName evidence="4">HTH-type transcriptional regulator ImmR</fullName>
    </submittedName>
</protein>
<dbReference type="RefSeq" id="WP_156635769.1">
    <property type="nucleotide sequence ID" value="NZ_CACRTL010000031.1"/>
</dbReference>
<dbReference type="CDD" id="cd00093">
    <property type="entry name" value="HTH_XRE"/>
    <property type="match status" value="1"/>
</dbReference>
<evidence type="ECO:0000256" key="1">
    <source>
        <dbReference type="ARBA" id="ARBA00023125"/>
    </source>
</evidence>
<keyword evidence="2" id="KW-1133">Transmembrane helix</keyword>
<dbReference type="SMART" id="SM00530">
    <property type="entry name" value="HTH_XRE"/>
    <property type="match status" value="1"/>
</dbReference>
<feature type="domain" description="HTH cro/C1-type" evidence="3">
    <location>
        <begin position="7"/>
        <end position="61"/>
    </location>
</feature>
<dbReference type="SUPFAM" id="SSF47413">
    <property type="entry name" value="lambda repressor-like DNA-binding domains"/>
    <property type="match status" value="1"/>
</dbReference>
<gene>
    <name evidence="4" type="primary">immR_7</name>
    <name evidence="4" type="ORF">CRLFYP8_03123</name>
</gene>
<dbReference type="Gene3D" id="1.10.260.40">
    <property type="entry name" value="lambda repressor-like DNA-binding domains"/>
    <property type="match status" value="1"/>
</dbReference>
<dbReference type="EMBL" id="CACRTL010000031">
    <property type="protein sequence ID" value="VYU17383.1"/>
    <property type="molecule type" value="Genomic_DNA"/>
</dbReference>
<evidence type="ECO:0000313" key="4">
    <source>
        <dbReference type="EMBL" id="VYU17383.1"/>
    </source>
</evidence>
<dbReference type="AlphaFoldDB" id="A0A6N3CV94"/>
<dbReference type="InterPro" id="IPR010982">
    <property type="entry name" value="Lambda_DNA-bd_dom_sf"/>
</dbReference>
<sequence length="384" mass="43504">MSLGKRIQSYRKQKGLSQEQLASRLNISRQALSKWESDINVPNIDKIMDVAKALEITLNELLGLEEDSNDEYAKLESILNQVVLTQNNEIIRNKKYLKMGLVIGTGIFIILALVMWSVLNDIKGIKSTIGNNNAGLSNQINIINNQLSSLENSLFDQLQEQLQAQGSLLSSFEFQIEDIDFKTQTMKVKIDLVVKNYEDTSSVVVVLDYEHYDDRSYLLTLSDGHFKTSEDLPIDNILNAAVTIGTDSKQAQLLKNVADYILPELKLNYGEVYEIIYQQDSLNITLNPDDTVNLNESGILSKYKKDNKLVKFDGFYYLNDQKHTVKVTTDKQRNILFSIPANDFKNGDKLKIVINLVDKTGITSQIEKNFIVAIIDDSVSLYEE</sequence>
<organism evidence="4">
    <name type="scientific">Thomasclavelia ramosa</name>
    <dbReference type="NCBI Taxonomy" id="1547"/>
    <lineage>
        <taxon>Bacteria</taxon>
        <taxon>Bacillati</taxon>
        <taxon>Bacillota</taxon>
        <taxon>Erysipelotrichia</taxon>
        <taxon>Erysipelotrichales</taxon>
        <taxon>Coprobacillaceae</taxon>
        <taxon>Thomasclavelia</taxon>
    </lineage>
</organism>
<dbReference type="InterPro" id="IPR001387">
    <property type="entry name" value="Cro/C1-type_HTH"/>
</dbReference>
<keyword evidence="2" id="KW-0812">Transmembrane</keyword>
<accession>A0A6N3CV94</accession>
<dbReference type="GO" id="GO:0003677">
    <property type="term" value="F:DNA binding"/>
    <property type="evidence" value="ECO:0007669"/>
    <property type="project" value="UniProtKB-KW"/>
</dbReference>
<proteinExistence type="predicted"/>
<feature type="transmembrane region" description="Helical" evidence="2">
    <location>
        <begin position="99"/>
        <end position="119"/>
    </location>
</feature>
<dbReference type="PANTHER" id="PTHR46558:SF11">
    <property type="entry name" value="HTH-TYPE TRANSCRIPTIONAL REGULATOR XRE"/>
    <property type="match status" value="1"/>
</dbReference>
<keyword evidence="1" id="KW-0238">DNA-binding</keyword>